<comment type="caution">
    <text evidence="1">The sequence shown here is derived from an EMBL/GenBank/DDBJ whole genome shotgun (WGS) entry which is preliminary data.</text>
</comment>
<reference evidence="1 2" key="1">
    <citation type="journal article" date="2024" name="G3 (Bethesda)">
        <title>Genome assembly of Hibiscus sabdariffa L. provides insights into metabolisms of medicinal natural products.</title>
        <authorList>
            <person name="Kim T."/>
        </authorList>
    </citation>
    <scope>NUCLEOTIDE SEQUENCE [LARGE SCALE GENOMIC DNA]</scope>
    <source>
        <strain evidence="1">TK-2024</strain>
        <tissue evidence="1">Old leaves</tissue>
    </source>
</reference>
<protein>
    <submittedName>
        <fullName evidence="1">Uncharacterized protein</fullName>
    </submittedName>
</protein>
<organism evidence="1 2">
    <name type="scientific">Hibiscus sabdariffa</name>
    <name type="common">roselle</name>
    <dbReference type="NCBI Taxonomy" id="183260"/>
    <lineage>
        <taxon>Eukaryota</taxon>
        <taxon>Viridiplantae</taxon>
        <taxon>Streptophyta</taxon>
        <taxon>Embryophyta</taxon>
        <taxon>Tracheophyta</taxon>
        <taxon>Spermatophyta</taxon>
        <taxon>Magnoliopsida</taxon>
        <taxon>eudicotyledons</taxon>
        <taxon>Gunneridae</taxon>
        <taxon>Pentapetalae</taxon>
        <taxon>rosids</taxon>
        <taxon>malvids</taxon>
        <taxon>Malvales</taxon>
        <taxon>Malvaceae</taxon>
        <taxon>Malvoideae</taxon>
        <taxon>Hibiscus</taxon>
    </lineage>
</organism>
<dbReference type="Proteomes" id="UP001472677">
    <property type="component" value="Unassembled WGS sequence"/>
</dbReference>
<proteinExistence type="predicted"/>
<evidence type="ECO:0000313" key="2">
    <source>
        <dbReference type="Proteomes" id="UP001472677"/>
    </source>
</evidence>
<keyword evidence="2" id="KW-1185">Reference proteome</keyword>
<dbReference type="EMBL" id="JBBPBM010000010">
    <property type="protein sequence ID" value="KAK8564971.1"/>
    <property type="molecule type" value="Genomic_DNA"/>
</dbReference>
<evidence type="ECO:0000313" key="1">
    <source>
        <dbReference type="EMBL" id="KAK8564971.1"/>
    </source>
</evidence>
<sequence length="148" mass="16870">MSSLVKVSVSGRYANDTVVPNSFSFAAMELSHLDRMWNENKGDWPVMSTTSWMMDEDVSFVHREGESQRILDVLLNDAMVDVFPKNVGVPSAKLVDEDLVVDELSLHVDRPRLEIPRANKAQTIEYNGEYRRLRQVSEIERRFLSPGG</sequence>
<gene>
    <name evidence="1" type="ORF">V6N12_058547</name>
</gene>
<name>A0ABR2ESG6_9ROSI</name>
<accession>A0ABR2ESG6</accession>